<comment type="caution">
    <text evidence="2">The sequence shown here is derived from an EMBL/GenBank/DDBJ whole genome shotgun (WGS) entry which is preliminary data.</text>
</comment>
<protein>
    <submittedName>
        <fullName evidence="2">Uncharacterized protein</fullName>
    </submittedName>
</protein>
<proteinExistence type="predicted"/>
<feature type="compositionally biased region" description="Basic and acidic residues" evidence="1">
    <location>
        <begin position="526"/>
        <end position="539"/>
    </location>
</feature>
<dbReference type="GeneID" id="98128428"/>
<sequence length="598" mass="65555">MPTHEIITIINNSGKVISTGKQLVGIFKEAQAAYKDRRDAAKAERAAVKRSKTFDVNPRRHRYDDEDSAYDRRTSYDEDDARSRASSRFSRSSRRSRRPRSAERPLPALPESDSSERAPLALTEGNLKAHSEVSSTTPSKVSRPPHSETAPPASETTPAPTSGALVRAPAPDMRQPLVHRSKTEPIVTRKKSIDLNLAYGDIPPDLASRADLDIGRTASPEPEDDPQTAEALTLMERIESFLEEAQCMHDTATHMIDSLQRNPEAAAAVALSLAELSALLGKMSPAFLGFLKGGSPAVFALLASPQFLIGASVVAGVTVVIFGGLKIIKRIAAGKTLEAPMEMGAMAATPAAPAAAPNKALPPVPADDNSVAYDEALVLREVEELSSIETWRRGIPPFAMANEPVDIEEISREAELALKESFQDDLDEVRPCDSVSQVSWARPDRSRRAPRSTYSHRSYRSHRDRDRDRESEFDIPERKSSRREKDDGDGARSEASHRSRRSSSDKSHHESRSTVSRSSRHSTRLKTIDEARGQGDDARSTASSSASRKSRGDDARSTASGSASGKPKDKEKKRELIKQLFKMKKDKEDHEKVISVMA</sequence>
<feature type="region of interest" description="Disordered" evidence="1">
    <location>
        <begin position="428"/>
        <end position="598"/>
    </location>
</feature>
<evidence type="ECO:0000256" key="1">
    <source>
        <dbReference type="SAM" id="MobiDB-lite"/>
    </source>
</evidence>
<organism evidence="2 3">
    <name type="scientific">Remersonia thermophila</name>
    <dbReference type="NCBI Taxonomy" id="72144"/>
    <lineage>
        <taxon>Eukaryota</taxon>
        <taxon>Fungi</taxon>
        <taxon>Dikarya</taxon>
        <taxon>Ascomycota</taxon>
        <taxon>Pezizomycotina</taxon>
        <taxon>Sordariomycetes</taxon>
        <taxon>Sordariomycetidae</taxon>
        <taxon>Sordariales</taxon>
        <taxon>Sordariales incertae sedis</taxon>
        <taxon>Remersonia</taxon>
    </lineage>
</organism>
<dbReference type="EMBL" id="JAZGUE010000007">
    <property type="protein sequence ID" value="KAL2264499.1"/>
    <property type="molecule type" value="Genomic_DNA"/>
</dbReference>
<dbReference type="RefSeq" id="XP_070863226.1">
    <property type="nucleotide sequence ID" value="XM_071013784.1"/>
</dbReference>
<feature type="compositionally biased region" description="Basic and acidic residues" evidence="1">
    <location>
        <begin position="566"/>
        <end position="598"/>
    </location>
</feature>
<evidence type="ECO:0000313" key="3">
    <source>
        <dbReference type="Proteomes" id="UP001600064"/>
    </source>
</evidence>
<gene>
    <name evidence="2" type="ORF">VTJ83DRAFT_7009</name>
</gene>
<evidence type="ECO:0000313" key="2">
    <source>
        <dbReference type="EMBL" id="KAL2264499.1"/>
    </source>
</evidence>
<feature type="compositionally biased region" description="Low complexity" evidence="1">
    <location>
        <begin position="147"/>
        <end position="162"/>
    </location>
</feature>
<reference evidence="2 3" key="1">
    <citation type="journal article" date="2024" name="Commun. Biol.">
        <title>Comparative genomic analysis of thermophilic fungi reveals convergent evolutionary adaptations and gene losses.</title>
        <authorList>
            <person name="Steindorff A.S."/>
            <person name="Aguilar-Pontes M.V."/>
            <person name="Robinson A.J."/>
            <person name="Andreopoulos B."/>
            <person name="LaButti K."/>
            <person name="Kuo A."/>
            <person name="Mondo S."/>
            <person name="Riley R."/>
            <person name="Otillar R."/>
            <person name="Haridas S."/>
            <person name="Lipzen A."/>
            <person name="Grimwood J."/>
            <person name="Schmutz J."/>
            <person name="Clum A."/>
            <person name="Reid I.D."/>
            <person name="Moisan M.C."/>
            <person name="Butler G."/>
            <person name="Nguyen T.T.M."/>
            <person name="Dewar K."/>
            <person name="Conant G."/>
            <person name="Drula E."/>
            <person name="Henrissat B."/>
            <person name="Hansel C."/>
            <person name="Singer S."/>
            <person name="Hutchinson M.I."/>
            <person name="de Vries R.P."/>
            <person name="Natvig D.O."/>
            <person name="Powell A.J."/>
            <person name="Tsang A."/>
            <person name="Grigoriev I.V."/>
        </authorList>
    </citation>
    <scope>NUCLEOTIDE SEQUENCE [LARGE SCALE GENOMIC DNA]</scope>
    <source>
        <strain evidence="2 3">ATCC 22073</strain>
    </source>
</reference>
<name>A0ABR4D3C4_9PEZI</name>
<feature type="region of interest" description="Disordered" evidence="1">
    <location>
        <begin position="48"/>
        <end position="185"/>
    </location>
</feature>
<feature type="compositionally biased region" description="Basic and acidic residues" evidence="1">
    <location>
        <begin position="461"/>
        <end position="512"/>
    </location>
</feature>
<dbReference type="Proteomes" id="UP001600064">
    <property type="component" value="Unassembled WGS sequence"/>
</dbReference>
<accession>A0ABR4D3C4</accession>
<keyword evidence="3" id="KW-1185">Reference proteome</keyword>